<dbReference type="Proteomes" id="UP000053240">
    <property type="component" value="Unassembled WGS sequence"/>
</dbReference>
<name>A0A194QMT2_PAPMA</name>
<dbReference type="AlphaFoldDB" id="A0A194QMT2"/>
<dbReference type="InParanoid" id="A0A194QMT2"/>
<evidence type="ECO:0000313" key="5">
    <source>
        <dbReference type="Proteomes" id="UP000053240"/>
    </source>
</evidence>
<proteinExistence type="inferred from homology"/>
<dbReference type="KEGG" id="pmac:106719492"/>
<dbReference type="GO" id="GO:0071203">
    <property type="term" value="C:WASH complex"/>
    <property type="evidence" value="ECO:0007669"/>
    <property type="project" value="InterPro"/>
</dbReference>
<dbReference type="FunCoup" id="A0A194QMT2">
    <property type="interactions" value="918"/>
</dbReference>
<feature type="compositionally biased region" description="Basic and acidic residues" evidence="3">
    <location>
        <begin position="97"/>
        <end position="114"/>
    </location>
</feature>
<dbReference type="PANTHER" id="PTHR13015:SF0">
    <property type="entry name" value="WASH COMPLEX SUBUNIT 3"/>
    <property type="match status" value="1"/>
</dbReference>
<reference evidence="4 5" key="1">
    <citation type="journal article" date="2015" name="Nat. Commun.">
        <title>Outbred genome sequencing and CRISPR/Cas9 gene editing in butterflies.</title>
        <authorList>
            <person name="Li X."/>
            <person name="Fan D."/>
            <person name="Zhang W."/>
            <person name="Liu G."/>
            <person name="Zhang L."/>
            <person name="Zhao L."/>
            <person name="Fang X."/>
            <person name="Chen L."/>
            <person name="Dong Y."/>
            <person name="Chen Y."/>
            <person name="Ding Y."/>
            <person name="Zhao R."/>
            <person name="Feng M."/>
            <person name="Zhu Y."/>
            <person name="Feng Y."/>
            <person name="Jiang X."/>
            <person name="Zhu D."/>
            <person name="Xiang H."/>
            <person name="Feng X."/>
            <person name="Li S."/>
            <person name="Wang J."/>
            <person name="Zhang G."/>
            <person name="Kronforst M.R."/>
            <person name="Wang W."/>
        </authorList>
    </citation>
    <scope>NUCLEOTIDE SEQUENCE [LARGE SCALE GENOMIC DNA]</scope>
    <source>
        <strain evidence="4">Ya'a_city_454_Pm</strain>
        <tissue evidence="4">Whole body</tissue>
    </source>
</reference>
<dbReference type="PANTHER" id="PTHR13015">
    <property type="entry name" value="PROTEIN AD-016-RELATED"/>
    <property type="match status" value="1"/>
</dbReference>
<evidence type="ECO:0000313" key="4">
    <source>
        <dbReference type="EMBL" id="KPJ06832.1"/>
    </source>
</evidence>
<dbReference type="GO" id="GO:0030041">
    <property type="term" value="P:actin filament polymerization"/>
    <property type="evidence" value="ECO:0007669"/>
    <property type="project" value="TreeGrafter"/>
</dbReference>
<accession>A0A194QMT2</accession>
<dbReference type="GO" id="GO:0006887">
    <property type="term" value="P:exocytosis"/>
    <property type="evidence" value="ECO:0007669"/>
    <property type="project" value="TreeGrafter"/>
</dbReference>
<protein>
    <submittedName>
        <fullName evidence="4">WASH complex subunit CCDC53</fullName>
    </submittedName>
</protein>
<comment type="similarity">
    <text evidence="1">Belongs to the CCDC53 family.</text>
</comment>
<feature type="region of interest" description="Disordered" evidence="3">
    <location>
        <begin position="90"/>
        <end position="126"/>
    </location>
</feature>
<keyword evidence="2" id="KW-0175">Coiled coil</keyword>
<dbReference type="Gene3D" id="1.20.5.110">
    <property type="match status" value="1"/>
</dbReference>
<sequence length="170" mass="19502">MQDILSNQEIDKLDLSKIAALQQKRTLAFLNHFVITTVQFLNTFAKKCEKKLMQFEQKLEKVEAAMILLEARLSSIPEINETLQTDTNVESLNTSEIKSEDRTDDTKKEVKEIEDKPEDNVSQTTTDTVIKPEYERFIKLVQVGVPLQAVKLKISIEGLDPDEFESMLKK</sequence>
<dbReference type="Pfam" id="PF10152">
    <property type="entry name" value="CCDC53"/>
    <property type="match status" value="1"/>
</dbReference>
<feature type="coiled-coil region" evidence="2">
    <location>
        <begin position="45"/>
        <end position="72"/>
    </location>
</feature>
<evidence type="ECO:0000256" key="1">
    <source>
        <dbReference type="ARBA" id="ARBA00006290"/>
    </source>
</evidence>
<organism evidence="4 5">
    <name type="scientific">Papilio machaon</name>
    <name type="common">Old World swallowtail butterfly</name>
    <dbReference type="NCBI Taxonomy" id="76193"/>
    <lineage>
        <taxon>Eukaryota</taxon>
        <taxon>Metazoa</taxon>
        <taxon>Ecdysozoa</taxon>
        <taxon>Arthropoda</taxon>
        <taxon>Hexapoda</taxon>
        <taxon>Insecta</taxon>
        <taxon>Pterygota</taxon>
        <taxon>Neoptera</taxon>
        <taxon>Endopterygota</taxon>
        <taxon>Lepidoptera</taxon>
        <taxon>Glossata</taxon>
        <taxon>Ditrysia</taxon>
        <taxon>Papilionoidea</taxon>
        <taxon>Papilionidae</taxon>
        <taxon>Papilioninae</taxon>
        <taxon>Papilio</taxon>
    </lineage>
</organism>
<dbReference type="InterPro" id="IPR019309">
    <property type="entry name" value="WASHC3"/>
</dbReference>
<evidence type="ECO:0000256" key="3">
    <source>
        <dbReference type="SAM" id="MobiDB-lite"/>
    </source>
</evidence>
<gene>
    <name evidence="4" type="ORF">RR48_11331</name>
</gene>
<keyword evidence="5" id="KW-1185">Reference proteome</keyword>
<dbReference type="OrthoDB" id="268027at2759"/>
<evidence type="ECO:0000256" key="2">
    <source>
        <dbReference type="SAM" id="Coils"/>
    </source>
</evidence>
<dbReference type="EMBL" id="KQ461194">
    <property type="protein sequence ID" value="KPJ06832.1"/>
    <property type="molecule type" value="Genomic_DNA"/>
</dbReference>
<dbReference type="STRING" id="76193.A0A194QMT2"/>